<proteinExistence type="predicted"/>
<dbReference type="Gene3D" id="1.10.10.60">
    <property type="entry name" value="Homeodomain-like"/>
    <property type="match status" value="1"/>
</dbReference>
<gene>
    <name evidence="6" type="ORF">FB550_11561</name>
</gene>
<dbReference type="Gene3D" id="1.10.357.10">
    <property type="entry name" value="Tetracycline Repressor, domain 2"/>
    <property type="match status" value="1"/>
</dbReference>
<keyword evidence="1" id="KW-0805">Transcription regulation</keyword>
<dbReference type="GO" id="GO:0045892">
    <property type="term" value="P:negative regulation of DNA-templated transcription"/>
    <property type="evidence" value="ECO:0007669"/>
    <property type="project" value="UniProtKB-ARBA"/>
</dbReference>
<feature type="DNA-binding region" description="H-T-H motif" evidence="4">
    <location>
        <begin position="23"/>
        <end position="42"/>
    </location>
</feature>
<dbReference type="InterPro" id="IPR036271">
    <property type="entry name" value="Tet_transcr_reg_TetR-rel_C_sf"/>
</dbReference>
<dbReference type="AlphaFoldDB" id="A0A561CQT6"/>
<feature type="domain" description="HTH tetR-type" evidence="5">
    <location>
        <begin position="1"/>
        <end position="60"/>
    </location>
</feature>
<dbReference type="InterPro" id="IPR009057">
    <property type="entry name" value="Homeodomain-like_sf"/>
</dbReference>
<evidence type="ECO:0000256" key="3">
    <source>
        <dbReference type="ARBA" id="ARBA00023163"/>
    </source>
</evidence>
<sequence>MTRDKIIEAALTLFSKNGYEGTSLTEIAKAVGIKKPSIYNHFKSKDEIFLTIYENILWLHVQQVEKLIEDIKGLNAKVQLSQILDLTFQYYIDFEEQSSFLKRSVFFSPENLKEQLHEQFMAAEDAMSAILRTIINKGMENGEIRKGNIDDFIVSYYCLLDGIFIELSYYGVEKMKPRIVNIWNNFWFGFKND</sequence>
<keyword evidence="3" id="KW-0804">Transcription</keyword>
<dbReference type="Proteomes" id="UP000319671">
    <property type="component" value="Unassembled WGS sequence"/>
</dbReference>
<protein>
    <submittedName>
        <fullName evidence="6">TetR family transcriptional regulator</fullName>
    </submittedName>
</protein>
<dbReference type="SUPFAM" id="SSF46689">
    <property type="entry name" value="Homeodomain-like"/>
    <property type="match status" value="1"/>
</dbReference>
<organism evidence="6 7">
    <name type="scientific">Neobacillus bataviensis</name>
    <dbReference type="NCBI Taxonomy" id="220685"/>
    <lineage>
        <taxon>Bacteria</taxon>
        <taxon>Bacillati</taxon>
        <taxon>Bacillota</taxon>
        <taxon>Bacilli</taxon>
        <taxon>Bacillales</taxon>
        <taxon>Bacillaceae</taxon>
        <taxon>Neobacillus</taxon>
    </lineage>
</organism>
<dbReference type="FunFam" id="1.10.10.60:FF:000141">
    <property type="entry name" value="TetR family transcriptional regulator"/>
    <property type="match status" value="1"/>
</dbReference>
<dbReference type="EMBL" id="VIVN01000015">
    <property type="protein sequence ID" value="TWD93424.1"/>
    <property type="molecule type" value="Genomic_DNA"/>
</dbReference>
<dbReference type="InterPro" id="IPR001647">
    <property type="entry name" value="HTH_TetR"/>
</dbReference>
<evidence type="ECO:0000256" key="4">
    <source>
        <dbReference type="PROSITE-ProRule" id="PRU00335"/>
    </source>
</evidence>
<dbReference type="GO" id="GO:0003677">
    <property type="term" value="F:DNA binding"/>
    <property type="evidence" value="ECO:0007669"/>
    <property type="project" value="UniProtKB-UniRule"/>
</dbReference>
<evidence type="ECO:0000313" key="6">
    <source>
        <dbReference type="EMBL" id="TWD93424.1"/>
    </source>
</evidence>
<dbReference type="SUPFAM" id="SSF48498">
    <property type="entry name" value="Tetracyclin repressor-like, C-terminal domain"/>
    <property type="match status" value="1"/>
</dbReference>
<keyword evidence="2 4" id="KW-0238">DNA-binding</keyword>
<name>A0A561CQT6_9BACI</name>
<keyword evidence="7" id="KW-1185">Reference proteome</keyword>
<evidence type="ECO:0000256" key="1">
    <source>
        <dbReference type="ARBA" id="ARBA00023015"/>
    </source>
</evidence>
<dbReference type="PROSITE" id="PS50977">
    <property type="entry name" value="HTH_TETR_2"/>
    <property type="match status" value="1"/>
</dbReference>
<evidence type="ECO:0000259" key="5">
    <source>
        <dbReference type="PROSITE" id="PS50977"/>
    </source>
</evidence>
<reference evidence="6 7" key="1">
    <citation type="submission" date="2019-06" db="EMBL/GenBank/DDBJ databases">
        <title>Sorghum-associated microbial communities from plants grown in Nebraska, USA.</title>
        <authorList>
            <person name="Schachtman D."/>
        </authorList>
    </citation>
    <scope>NUCLEOTIDE SEQUENCE [LARGE SCALE GENOMIC DNA]</scope>
    <source>
        <strain evidence="6 7">2482</strain>
    </source>
</reference>
<dbReference type="PRINTS" id="PR00455">
    <property type="entry name" value="HTHTETR"/>
</dbReference>
<accession>A0A561CQT6</accession>
<dbReference type="PANTHER" id="PTHR47506:SF1">
    <property type="entry name" value="HTH-TYPE TRANSCRIPTIONAL REGULATOR YJDC"/>
    <property type="match status" value="1"/>
</dbReference>
<evidence type="ECO:0000313" key="7">
    <source>
        <dbReference type="Proteomes" id="UP000319671"/>
    </source>
</evidence>
<dbReference type="PANTHER" id="PTHR47506">
    <property type="entry name" value="TRANSCRIPTIONAL REGULATORY PROTEIN"/>
    <property type="match status" value="1"/>
</dbReference>
<evidence type="ECO:0000256" key="2">
    <source>
        <dbReference type="ARBA" id="ARBA00023125"/>
    </source>
</evidence>
<dbReference type="Pfam" id="PF00440">
    <property type="entry name" value="TetR_N"/>
    <property type="match status" value="1"/>
</dbReference>
<dbReference type="RefSeq" id="WP_144567584.1">
    <property type="nucleotide sequence ID" value="NZ_VIVN01000015.1"/>
</dbReference>
<comment type="caution">
    <text evidence="6">The sequence shown here is derived from an EMBL/GenBank/DDBJ whole genome shotgun (WGS) entry which is preliminary data.</text>
</comment>